<name>A0A401QRQ1_STRNR</name>
<gene>
    <name evidence="2" type="primary">mbtH_1</name>
    <name evidence="2" type="ORF">SALB_00755</name>
</gene>
<dbReference type="SMART" id="SM00923">
    <property type="entry name" value="MbtH"/>
    <property type="match status" value="1"/>
</dbReference>
<dbReference type="SUPFAM" id="SSF160582">
    <property type="entry name" value="MbtH-like"/>
    <property type="match status" value="1"/>
</dbReference>
<dbReference type="GO" id="GO:0019290">
    <property type="term" value="P:siderophore biosynthetic process"/>
    <property type="evidence" value="ECO:0007669"/>
    <property type="project" value="TreeGrafter"/>
</dbReference>
<dbReference type="RefSeq" id="WP_016571286.1">
    <property type="nucleotide sequence ID" value="NZ_BHXC01000006.1"/>
</dbReference>
<sequence length="76" mass="8732">MTATDANAEDFEPGYQIVINHEEQYSVWPVNRKIPLGWIVVGAPRTKQECLQYIDEVWTDIMPLSVRRRSIGSIAQ</sequence>
<comment type="caution">
    <text evidence="2">The sequence shown here is derived from an EMBL/GenBank/DDBJ whole genome shotgun (WGS) entry which is preliminary data.</text>
</comment>
<protein>
    <submittedName>
        <fullName evidence="2">MbtH protein</fullName>
    </submittedName>
</protein>
<accession>A0A401QRQ1</accession>
<dbReference type="Gene3D" id="3.90.820.10">
    <property type="entry name" value="Structural Genomics, Unknown Function 30-nov-00 1gh9 Mol_id"/>
    <property type="match status" value="1"/>
</dbReference>
<proteinExistence type="predicted"/>
<dbReference type="PANTHER" id="PTHR38444">
    <property type="entry name" value="ENTEROBACTIN BIOSYNTHESIS PROTEIN YBDZ"/>
    <property type="match status" value="1"/>
</dbReference>
<dbReference type="Pfam" id="PF03621">
    <property type="entry name" value="MbtH"/>
    <property type="match status" value="1"/>
</dbReference>
<organism evidence="2 3">
    <name type="scientific">Streptomyces noursei</name>
    <name type="common">Streptomyces albulus</name>
    <dbReference type="NCBI Taxonomy" id="1971"/>
    <lineage>
        <taxon>Bacteria</taxon>
        <taxon>Bacillati</taxon>
        <taxon>Actinomycetota</taxon>
        <taxon>Actinomycetes</taxon>
        <taxon>Kitasatosporales</taxon>
        <taxon>Streptomycetaceae</taxon>
        <taxon>Streptomyces</taxon>
    </lineage>
</organism>
<dbReference type="InterPro" id="IPR037407">
    <property type="entry name" value="MLP_fam"/>
</dbReference>
<dbReference type="AlphaFoldDB" id="A0A401QRQ1"/>
<dbReference type="EMBL" id="BHXC01000006">
    <property type="protein sequence ID" value="GCB88086.1"/>
    <property type="molecule type" value="Genomic_DNA"/>
</dbReference>
<evidence type="ECO:0000313" key="3">
    <source>
        <dbReference type="Proteomes" id="UP000288351"/>
    </source>
</evidence>
<dbReference type="InterPro" id="IPR005153">
    <property type="entry name" value="MbtH-like_dom"/>
</dbReference>
<evidence type="ECO:0000259" key="1">
    <source>
        <dbReference type="SMART" id="SM00923"/>
    </source>
</evidence>
<dbReference type="GO" id="GO:0005829">
    <property type="term" value="C:cytosol"/>
    <property type="evidence" value="ECO:0007669"/>
    <property type="project" value="TreeGrafter"/>
</dbReference>
<evidence type="ECO:0000313" key="2">
    <source>
        <dbReference type="EMBL" id="GCB88086.1"/>
    </source>
</evidence>
<reference evidence="2 3" key="1">
    <citation type="journal article" date="2019" name="Microbiol. Resour. Announc.">
        <title>Draft Genome Sequence of the Most Traditional epsilon-Poly-l-Lysine Producer, Streptomyces albulus NBRC14147.</title>
        <authorList>
            <person name="Yamanaka K."/>
            <person name="Hamano Y."/>
        </authorList>
    </citation>
    <scope>NUCLEOTIDE SEQUENCE [LARGE SCALE GENOMIC DNA]</scope>
    <source>
        <strain evidence="2 3">NBRC 14147</strain>
    </source>
</reference>
<dbReference type="InterPro" id="IPR038020">
    <property type="entry name" value="MbtH-like_sf"/>
</dbReference>
<dbReference type="PANTHER" id="PTHR38444:SF1">
    <property type="entry name" value="ENTEROBACTIN BIOSYNTHESIS PROTEIN YBDZ"/>
    <property type="match status" value="1"/>
</dbReference>
<feature type="domain" description="MbtH-like" evidence="1">
    <location>
        <begin position="7"/>
        <end position="56"/>
    </location>
</feature>
<dbReference type="Proteomes" id="UP000288351">
    <property type="component" value="Unassembled WGS sequence"/>
</dbReference>